<evidence type="ECO:0000313" key="1">
    <source>
        <dbReference type="EMBL" id="MVO98845.1"/>
    </source>
</evidence>
<organism evidence="1 2">
    <name type="scientific">Paenibacillus lutrae</name>
    <dbReference type="NCBI Taxonomy" id="2078573"/>
    <lineage>
        <taxon>Bacteria</taxon>
        <taxon>Bacillati</taxon>
        <taxon>Bacillota</taxon>
        <taxon>Bacilli</taxon>
        <taxon>Bacillales</taxon>
        <taxon>Paenibacillaceae</taxon>
        <taxon>Paenibacillus</taxon>
    </lineage>
</organism>
<dbReference type="OrthoDB" id="2607848at2"/>
<name>A0A7X3FFK2_9BACL</name>
<comment type="caution">
    <text evidence="1">The sequence shown here is derived from an EMBL/GenBank/DDBJ whole genome shotgun (WGS) entry which is preliminary data.</text>
</comment>
<sequence>MGGRSMSRIMYFAVRTSRCSSNLEEILENTRQGFQSLGYTASLSLSDENKADFLLLREAEMTPGNRENQGVVIITDDESVLADTNSFRSAAECWEMPYDIGAVVLLGERKLFSSRFTGFAFSPLCLVHIESHSSSYKRLASYWIHKSGRKG</sequence>
<dbReference type="Proteomes" id="UP000490800">
    <property type="component" value="Unassembled WGS sequence"/>
</dbReference>
<keyword evidence="2" id="KW-1185">Reference proteome</keyword>
<gene>
    <name evidence="1" type="ORF">EDM21_04820</name>
</gene>
<evidence type="ECO:0000313" key="2">
    <source>
        <dbReference type="Proteomes" id="UP000490800"/>
    </source>
</evidence>
<proteinExistence type="predicted"/>
<accession>A0A7X3FFK2</accession>
<reference evidence="1 2" key="1">
    <citation type="journal article" date="2019" name="Microorganisms">
        <title>Paenibacillus lutrae sp. nov., A Chitinolytic Species Isolated from A River Otter in Castril Natural Park, Granada, Spain.</title>
        <authorList>
            <person name="Rodriguez M."/>
            <person name="Reina J.C."/>
            <person name="Bejar V."/>
            <person name="Llamas I."/>
        </authorList>
    </citation>
    <scope>NUCLEOTIDE SEQUENCE [LARGE SCALE GENOMIC DNA]</scope>
    <source>
        <strain evidence="1 2">N10</strain>
    </source>
</reference>
<dbReference type="AlphaFoldDB" id="A0A7X3FFK2"/>
<protein>
    <submittedName>
        <fullName evidence="1">Uncharacterized protein</fullName>
    </submittedName>
</protein>
<dbReference type="EMBL" id="RHLK01000002">
    <property type="protein sequence ID" value="MVO98845.1"/>
    <property type="molecule type" value="Genomic_DNA"/>
</dbReference>